<dbReference type="InterPro" id="IPR043129">
    <property type="entry name" value="ATPase_NBD"/>
</dbReference>
<dbReference type="PANTHER" id="PTHR18964">
    <property type="entry name" value="ROK (REPRESSOR, ORF, KINASE) FAMILY"/>
    <property type="match status" value="1"/>
</dbReference>
<dbReference type="InterPro" id="IPR036390">
    <property type="entry name" value="WH_DNA-bd_sf"/>
</dbReference>
<dbReference type="InterPro" id="IPR000600">
    <property type="entry name" value="ROK"/>
</dbReference>
<dbReference type="Proteomes" id="UP000295008">
    <property type="component" value="Unassembled WGS sequence"/>
</dbReference>
<keyword evidence="5" id="KW-1185">Reference proteome</keyword>
<evidence type="ECO:0000256" key="1">
    <source>
        <dbReference type="ARBA" id="ARBA00002486"/>
    </source>
</evidence>
<keyword evidence="4" id="KW-0418">Kinase</keyword>
<dbReference type="SUPFAM" id="SSF53067">
    <property type="entry name" value="Actin-like ATPase domain"/>
    <property type="match status" value="1"/>
</dbReference>
<comment type="function">
    <text evidence="1">Transcriptional repressor of xylose-utilizing enzymes.</text>
</comment>
<evidence type="ECO:0000256" key="2">
    <source>
        <dbReference type="ARBA" id="ARBA00006479"/>
    </source>
</evidence>
<comment type="similarity">
    <text evidence="2">Belongs to the ROK (NagC/XylR) family.</text>
</comment>
<protein>
    <submittedName>
        <fullName evidence="4">Putative NBD/HSP70 family sugar kinase</fullName>
    </submittedName>
</protein>
<dbReference type="SUPFAM" id="SSF46785">
    <property type="entry name" value="Winged helix' DNA-binding domain"/>
    <property type="match status" value="1"/>
</dbReference>
<dbReference type="AlphaFoldDB" id="A0A4R1QN39"/>
<dbReference type="Gene3D" id="1.10.10.10">
    <property type="entry name" value="Winged helix-like DNA-binding domain superfamily/Winged helix DNA-binding domain"/>
    <property type="match status" value="1"/>
</dbReference>
<organism evidence="4 5">
    <name type="scientific">Hydrogenispora ethanolica</name>
    <dbReference type="NCBI Taxonomy" id="1082276"/>
    <lineage>
        <taxon>Bacteria</taxon>
        <taxon>Bacillati</taxon>
        <taxon>Bacillota</taxon>
        <taxon>Hydrogenispora</taxon>
    </lineage>
</organism>
<keyword evidence="4" id="KW-0808">Transferase</keyword>
<dbReference type="InterPro" id="IPR049874">
    <property type="entry name" value="ROK_cs"/>
</dbReference>
<reference evidence="4 5" key="1">
    <citation type="submission" date="2019-03" db="EMBL/GenBank/DDBJ databases">
        <title>Genomic Encyclopedia of Type Strains, Phase IV (KMG-IV): sequencing the most valuable type-strain genomes for metagenomic binning, comparative biology and taxonomic classification.</title>
        <authorList>
            <person name="Goeker M."/>
        </authorList>
    </citation>
    <scope>NUCLEOTIDE SEQUENCE [LARGE SCALE GENOMIC DNA]</scope>
    <source>
        <strain evidence="4 5">LX-B</strain>
    </source>
</reference>
<dbReference type="GO" id="GO:0016301">
    <property type="term" value="F:kinase activity"/>
    <property type="evidence" value="ECO:0007669"/>
    <property type="project" value="UniProtKB-KW"/>
</dbReference>
<dbReference type="Pfam" id="PF00480">
    <property type="entry name" value="ROK"/>
    <property type="match status" value="1"/>
</dbReference>
<comment type="caution">
    <text evidence="4">The sequence shown here is derived from an EMBL/GenBank/DDBJ whole genome shotgun (WGS) entry which is preliminary data.</text>
</comment>
<gene>
    <name evidence="4" type="ORF">EDC14_10741</name>
</gene>
<dbReference type="Gene3D" id="3.30.420.40">
    <property type="match status" value="2"/>
</dbReference>
<evidence type="ECO:0000313" key="5">
    <source>
        <dbReference type="Proteomes" id="UP000295008"/>
    </source>
</evidence>
<proteinExistence type="inferred from homology"/>
<dbReference type="PANTHER" id="PTHR18964:SF149">
    <property type="entry name" value="BIFUNCTIONAL UDP-N-ACETYLGLUCOSAMINE 2-EPIMERASE_N-ACETYLMANNOSAMINE KINASE"/>
    <property type="match status" value="1"/>
</dbReference>
<dbReference type="RefSeq" id="WP_165908348.1">
    <property type="nucleotide sequence ID" value="NZ_SLUN01000074.1"/>
</dbReference>
<name>A0A4R1QN39_HYDET</name>
<keyword evidence="3" id="KW-0859">Xylose metabolism</keyword>
<dbReference type="InterPro" id="IPR036388">
    <property type="entry name" value="WH-like_DNA-bd_sf"/>
</dbReference>
<sequence>MKKLGAASNSRDLKILNRILVLNTIRKYGPIARYEVSEKVGLTPPTVTVIVNEFLKNEIVTEIGWGESSGGRRPVMLELNSRAGYIFAVRIQQGELVTAILDLTSNILESRHQKLNTANPEDVVLSIEASLESLLEDVGISRAKILYCGIASPGLVNPALGLVELSSNLAWHNVPFGNMLSECLKNIPVHIENLSNAAALGEKVYGSGKSCPNLIYLNLSVGIGAGIIINNEVFGGAKGYAGEVGKTETFINGQIRCFEDVCGSRAVLDRVKSNIPDEVFESCQLSKNRLTIGDLFLAPLVDIPEIKKIINETGMVIGMKVANLISIFNTGMVILGGELGRAGDLLLDIVKNTARENTMPEMFDSVQIISSTMQEDPPLMGVYALVLEKVFNMGLLTAESDI</sequence>
<accession>A0A4R1QN39</accession>
<dbReference type="GO" id="GO:0042732">
    <property type="term" value="P:D-xylose metabolic process"/>
    <property type="evidence" value="ECO:0007669"/>
    <property type="project" value="UniProtKB-KW"/>
</dbReference>
<evidence type="ECO:0000256" key="3">
    <source>
        <dbReference type="ARBA" id="ARBA00022629"/>
    </source>
</evidence>
<dbReference type="EMBL" id="SLUN01000074">
    <property type="protein sequence ID" value="TCL53675.1"/>
    <property type="molecule type" value="Genomic_DNA"/>
</dbReference>
<evidence type="ECO:0000313" key="4">
    <source>
        <dbReference type="EMBL" id="TCL53675.1"/>
    </source>
</evidence>
<dbReference type="PROSITE" id="PS01125">
    <property type="entry name" value="ROK"/>
    <property type="match status" value="1"/>
</dbReference>
<keyword evidence="3" id="KW-0119">Carbohydrate metabolism</keyword>